<dbReference type="HAMAP" id="MF_00111">
    <property type="entry name" value="MurA"/>
    <property type="match status" value="1"/>
</dbReference>
<comment type="caution">
    <text evidence="14">The sequence shown here is derived from an EMBL/GenBank/DDBJ whole genome shotgun (WGS) entry which is preliminary data.</text>
</comment>
<feature type="binding site" evidence="12">
    <location>
        <position position="330"/>
    </location>
    <ligand>
        <name>UDP-N-acetyl-alpha-D-glucosamine</name>
        <dbReference type="ChEBI" id="CHEBI:57705"/>
    </ligand>
</feature>
<accession>A0ABU1JHD5</accession>
<feature type="binding site" evidence="12">
    <location>
        <begin position="42"/>
        <end position="43"/>
    </location>
    <ligand>
        <name>phosphoenolpyruvate</name>
        <dbReference type="ChEBI" id="CHEBI:58702"/>
    </ligand>
</feature>
<evidence type="ECO:0000256" key="1">
    <source>
        <dbReference type="ARBA" id="ARBA00004496"/>
    </source>
</evidence>
<evidence type="ECO:0000313" key="14">
    <source>
        <dbReference type="EMBL" id="MDR6288032.1"/>
    </source>
</evidence>
<evidence type="ECO:0000256" key="4">
    <source>
        <dbReference type="ARBA" id="ARBA00022618"/>
    </source>
</evidence>
<comment type="subcellular location">
    <subcellularLocation>
        <location evidence="1 12">Cytoplasm</location>
    </subcellularLocation>
</comment>
<dbReference type="Proteomes" id="UP001262410">
    <property type="component" value="Unassembled WGS sequence"/>
</dbReference>
<keyword evidence="7 12" id="KW-0573">Peptidoglycan synthesis</keyword>
<keyword evidence="15" id="KW-1185">Reference proteome</keyword>
<feature type="domain" description="Enolpyruvate transferase" evidence="13">
    <location>
        <begin position="27"/>
        <end position="431"/>
    </location>
</feature>
<dbReference type="RefSeq" id="WP_309791970.1">
    <property type="nucleotide sequence ID" value="NZ_JAVDPW010000001.1"/>
</dbReference>
<feature type="binding site" evidence="12">
    <location>
        <position position="116"/>
    </location>
    <ligand>
        <name>UDP-N-acetyl-alpha-D-glucosamine</name>
        <dbReference type="ChEBI" id="CHEBI:57705"/>
    </ligand>
</feature>
<dbReference type="InterPro" id="IPR050068">
    <property type="entry name" value="MurA_subfamily"/>
</dbReference>
<keyword evidence="3 12" id="KW-0963">Cytoplasm</keyword>
<dbReference type="NCBIfam" id="TIGR01072">
    <property type="entry name" value="murA"/>
    <property type="match status" value="1"/>
</dbReference>
<keyword evidence="9 12" id="KW-0961">Cell wall biogenesis/degradation</keyword>
<evidence type="ECO:0000313" key="15">
    <source>
        <dbReference type="Proteomes" id="UP001262410"/>
    </source>
</evidence>
<keyword evidence="6 12" id="KW-0133">Cell shape</keyword>
<feature type="binding site" evidence="12">
    <location>
        <position position="352"/>
    </location>
    <ligand>
        <name>UDP-N-acetyl-alpha-D-glucosamine</name>
        <dbReference type="ChEBI" id="CHEBI:57705"/>
    </ligand>
</feature>
<dbReference type="GO" id="GO:0008760">
    <property type="term" value="F:UDP-N-acetylglucosamine 1-carboxyvinyltransferase activity"/>
    <property type="evidence" value="ECO:0007669"/>
    <property type="project" value="UniProtKB-EC"/>
</dbReference>
<comment type="caution">
    <text evidence="12">Lacks conserved residue(s) required for the propagation of feature annotation.</text>
</comment>
<evidence type="ECO:0000259" key="13">
    <source>
        <dbReference type="Pfam" id="PF00275"/>
    </source>
</evidence>
<gene>
    <name evidence="12" type="primary">murA</name>
    <name evidence="14" type="ORF">E9232_000531</name>
</gene>
<proteinExistence type="inferred from homology"/>
<dbReference type="Pfam" id="PF00275">
    <property type="entry name" value="EPSP_synthase"/>
    <property type="match status" value="1"/>
</dbReference>
<protein>
    <recommendedName>
        <fullName evidence="12">UDP-N-acetylglucosamine 1-carboxyvinyltransferase</fullName>
        <ecNumber evidence="12">2.5.1.7</ecNumber>
    </recommendedName>
    <alternativeName>
        <fullName evidence="12">Enoylpyruvate transferase</fullName>
    </alternativeName>
    <alternativeName>
        <fullName evidence="12">UDP-N-acetylglucosamine enolpyruvyl transferase</fullName>
        <shortName evidence="12">EPT</shortName>
    </alternativeName>
</protein>
<keyword evidence="5 12" id="KW-0808">Transferase</keyword>
<dbReference type="EC" id="2.5.1.7" evidence="12"/>
<evidence type="ECO:0000256" key="5">
    <source>
        <dbReference type="ARBA" id="ARBA00022679"/>
    </source>
</evidence>
<evidence type="ECO:0000256" key="2">
    <source>
        <dbReference type="ARBA" id="ARBA00004752"/>
    </source>
</evidence>
<evidence type="ECO:0000256" key="9">
    <source>
        <dbReference type="ARBA" id="ARBA00023316"/>
    </source>
</evidence>
<comment type="pathway">
    <text evidence="2 12">Cell wall biogenesis; peptidoglycan biosynthesis.</text>
</comment>
<dbReference type="SUPFAM" id="SSF55205">
    <property type="entry name" value="EPT/RTPC-like"/>
    <property type="match status" value="1"/>
</dbReference>
<evidence type="ECO:0000256" key="10">
    <source>
        <dbReference type="ARBA" id="ARBA00038367"/>
    </source>
</evidence>
<feature type="active site" description="Proton donor" evidence="12">
    <location>
        <position position="140"/>
    </location>
</feature>
<evidence type="ECO:0000256" key="11">
    <source>
        <dbReference type="ARBA" id="ARBA00047527"/>
    </source>
</evidence>
<evidence type="ECO:0000256" key="7">
    <source>
        <dbReference type="ARBA" id="ARBA00022984"/>
    </source>
</evidence>
<organism evidence="14 15">
    <name type="scientific">Inquilinus ginsengisoli</name>
    <dbReference type="NCBI Taxonomy" id="363840"/>
    <lineage>
        <taxon>Bacteria</taxon>
        <taxon>Pseudomonadati</taxon>
        <taxon>Pseudomonadota</taxon>
        <taxon>Alphaproteobacteria</taxon>
        <taxon>Rhodospirillales</taxon>
        <taxon>Rhodospirillaceae</taxon>
        <taxon>Inquilinus</taxon>
    </lineage>
</organism>
<reference evidence="14 15" key="1">
    <citation type="submission" date="2023-07" db="EMBL/GenBank/DDBJ databases">
        <title>Sorghum-associated microbial communities from plants grown in Nebraska, USA.</title>
        <authorList>
            <person name="Schachtman D."/>
        </authorList>
    </citation>
    <scope>NUCLEOTIDE SEQUENCE [LARGE SCALE GENOMIC DNA]</scope>
    <source>
        <strain evidence="14 15">584</strain>
    </source>
</reference>
<comment type="function">
    <text evidence="12">Cell wall formation. Adds enolpyruvyl to UDP-N-acetylglucosamine.</text>
</comment>
<dbReference type="InterPro" id="IPR013792">
    <property type="entry name" value="RNA3'P_cycl/enolpyr_Trfase_a/b"/>
</dbReference>
<comment type="similarity">
    <text evidence="10 12">Belongs to the EPSP synthase family. MurA subfamily.</text>
</comment>
<evidence type="ECO:0000256" key="12">
    <source>
        <dbReference type="HAMAP-Rule" id="MF_00111"/>
    </source>
</evidence>
<dbReference type="NCBIfam" id="NF006873">
    <property type="entry name" value="PRK09369.1"/>
    <property type="match status" value="1"/>
</dbReference>
<evidence type="ECO:0000256" key="6">
    <source>
        <dbReference type="ARBA" id="ARBA00022960"/>
    </source>
</evidence>
<dbReference type="CDD" id="cd01555">
    <property type="entry name" value="UdpNAET"/>
    <property type="match status" value="1"/>
</dbReference>
<sequence length="443" mass="45496">MSRANVVSFRRAAPWWTAAAASRLEIEGGARLAGEIAIAGAKNAALPLMVCAALTDDRLTLCNLPRILDVAILAGILAELGVEVAWDESGPALSGTMAGAGFGSGRVDGALVARMRASFLIAGAALARLGRIALPLPGGDAIGLRPVDFHLAGFRQMGATAEITGGEVVLSAPGGLHGAAIVLPFPSVGATQNLMLAAVLAKGETSITNAACEPEVTDLARCLSAMGARIAGIGTDTLRITGVDRLHGATYDVLPDRIELGTLICAAAATRGELRLTGASTDLLSAALPVFAGAGIEIESAAGGIVARRGAGGLQGVDIMTQPFPGFATDLQPQAMALLSCAEGAAMITETLFENRFRHVPELQRMGANIRVVRNHAVIRGVPALRGAEVTATDIRAGAALLIAALAAQGTSTLHGVEHVDRGYDNLVERLRRCGARIRRVDL</sequence>
<dbReference type="InterPro" id="IPR036968">
    <property type="entry name" value="Enolpyruvate_Tfrase_sf"/>
</dbReference>
<keyword evidence="8 12" id="KW-0131">Cell cycle</keyword>
<evidence type="ECO:0000256" key="3">
    <source>
        <dbReference type="ARBA" id="ARBA00022490"/>
    </source>
</evidence>
<dbReference type="EMBL" id="JAVDPW010000001">
    <property type="protein sequence ID" value="MDR6288032.1"/>
    <property type="molecule type" value="Genomic_DNA"/>
</dbReference>
<comment type="catalytic activity">
    <reaction evidence="11 12">
        <text>phosphoenolpyruvate + UDP-N-acetyl-alpha-D-glucosamine = UDP-N-acetyl-3-O-(1-carboxyvinyl)-alpha-D-glucosamine + phosphate</text>
        <dbReference type="Rhea" id="RHEA:18681"/>
        <dbReference type="ChEBI" id="CHEBI:43474"/>
        <dbReference type="ChEBI" id="CHEBI:57705"/>
        <dbReference type="ChEBI" id="CHEBI:58702"/>
        <dbReference type="ChEBI" id="CHEBI:68483"/>
        <dbReference type="EC" id="2.5.1.7"/>
    </reaction>
</comment>
<dbReference type="PANTHER" id="PTHR43783:SF1">
    <property type="entry name" value="UDP-N-ACETYLGLUCOSAMINE 1-CARBOXYVINYLTRANSFERASE"/>
    <property type="match status" value="1"/>
</dbReference>
<dbReference type="InterPro" id="IPR005750">
    <property type="entry name" value="UDP_GlcNAc_COvinyl_MurA"/>
</dbReference>
<evidence type="ECO:0000256" key="8">
    <source>
        <dbReference type="ARBA" id="ARBA00023306"/>
    </source>
</evidence>
<dbReference type="InterPro" id="IPR001986">
    <property type="entry name" value="Enolpyruvate_Tfrase_dom"/>
</dbReference>
<dbReference type="PANTHER" id="PTHR43783">
    <property type="entry name" value="UDP-N-ACETYLGLUCOSAMINE 1-CARBOXYVINYLTRANSFERASE"/>
    <property type="match status" value="1"/>
</dbReference>
<dbReference type="Gene3D" id="3.65.10.10">
    <property type="entry name" value="Enolpyruvate transferase domain"/>
    <property type="match status" value="2"/>
</dbReference>
<keyword evidence="4 12" id="KW-0132">Cell division</keyword>
<name>A0ABU1JHD5_9PROT</name>